<dbReference type="Proteomes" id="UP000030002">
    <property type="component" value="Unassembled WGS sequence"/>
</dbReference>
<dbReference type="OrthoDB" id="4853768at2"/>
<reference evidence="1 2" key="1">
    <citation type="submission" date="2013-08" db="EMBL/GenBank/DDBJ databases">
        <title>The genome sequence of Knoellia sinensis.</title>
        <authorList>
            <person name="Zhu W."/>
            <person name="Wang G."/>
        </authorList>
    </citation>
    <scope>NUCLEOTIDE SEQUENCE [LARGE SCALE GENOMIC DNA]</scope>
    <source>
        <strain evidence="1 2">KCTC 19936</strain>
    </source>
</reference>
<sequence length="271" mass="30110">MTEPATVDWKGADELWPSIADAYSRMQGLDDSGAASTSLAARQVDRVQPAGHRPYIAAHRLLTIAHENHLAFLGLVQAIGFGPNAPFNLLRPVLENALWAIWLLDPRTSHDRRRRGLHFEVLDHKAELAFLEELGKLSDGREYREQAAERRATAGASYRRDAEALGVEYADLGRKVNLTDEVPKLDWLVSRHGSDYARIVVAEWRRLSGYQHTKVWASMFGSDRTFVARIDGGGAAHFVASDDGISLAVGTSGLVLLEALRLYERRHHSPA</sequence>
<accession>A0A0A0J292</accession>
<comment type="caution">
    <text evidence="1">The sequence shown here is derived from an EMBL/GenBank/DDBJ whole genome shotgun (WGS) entry which is preliminary data.</text>
</comment>
<dbReference type="EMBL" id="AVPJ01000016">
    <property type="protein sequence ID" value="KGN30814.1"/>
    <property type="molecule type" value="Genomic_DNA"/>
</dbReference>
<proteinExistence type="predicted"/>
<dbReference type="RefSeq" id="WP_035918263.1">
    <property type="nucleotide sequence ID" value="NZ_AVPJ01000016.1"/>
</dbReference>
<evidence type="ECO:0000313" key="1">
    <source>
        <dbReference type="EMBL" id="KGN30814.1"/>
    </source>
</evidence>
<gene>
    <name evidence="1" type="ORF">N802_06285</name>
</gene>
<protein>
    <submittedName>
        <fullName evidence="1">Uncharacterized protein</fullName>
    </submittedName>
</protein>
<dbReference type="AlphaFoldDB" id="A0A0A0J292"/>
<organism evidence="1 2">
    <name type="scientific">Knoellia sinensis KCTC 19936</name>
    <dbReference type="NCBI Taxonomy" id="1385520"/>
    <lineage>
        <taxon>Bacteria</taxon>
        <taxon>Bacillati</taxon>
        <taxon>Actinomycetota</taxon>
        <taxon>Actinomycetes</taxon>
        <taxon>Micrococcales</taxon>
        <taxon>Intrasporangiaceae</taxon>
        <taxon>Knoellia</taxon>
    </lineage>
</organism>
<evidence type="ECO:0000313" key="2">
    <source>
        <dbReference type="Proteomes" id="UP000030002"/>
    </source>
</evidence>
<keyword evidence="2" id="KW-1185">Reference proteome</keyword>
<name>A0A0A0J292_9MICO</name>
<dbReference type="eggNOG" id="ENOG5032DWW">
    <property type="taxonomic scope" value="Bacteria"/>
</dbReference>